<protein>
    <submittedName>
        <fullName evidence="3">Uncharacterized protein</fullName>
    </submittedName>
</protein>
<feature type="transmembrane region" description="Helical" evidence="2">
    <location>
        <begin position="16"/>
        <end position="35"/>
    </location>
</feature>
<gene>
    <name evidence="3" type="ORF">EYF80_010051</name>
</gene>
<evidence type="ECO:0000256" key="1">
    <source>
        <dbReference type="SAM" id="MobiDB-lite"/>
    </source>
</evidence>
<dbReference type="Proteomes" id="UP000314294">
    <property type="component" value="Unassembled WGS sequence"/>
</dbReference>
<comment type="caution">
    <text evidence="3">The sequence shown here is derived from an EMBL/GenBank/DDBJ whole genome shotgun (WGS) entry which is preliminary data.</text>
</comment>
<keyword evidence="2" id="KW-1133">Transmembrane helix</keyword>
<sequence>MKRRDWTGRAVRLQGAAYRLLMCLSSPITLGILINHTRTFFDRPRPTNQPDLLDQGPPNGPKEEREESRDGYRDILSTSDPDNDLNDPPPSRPGYQSVYQPQQPGYPSVYQPGFPPVYQTKPLHTCSALGSRSTNNVTNKVLRYEQQGGHTAEITEHVIREERLTGAMSLQHPVELWITETLSFLMVLVASQNSVLQIPEPWPAEPSPSGLAAMGTGAMRTNLDETLRLVQGTMWGTRAKV</sequence>
<organism evidence="3 4">
    <name type="scientific">Liparis tanakae</name>
    <name type="common">Tanaka's snailfish</name>
    <dbReference type="NCBI Taxonomy" id="230148"/>
    <lineage>
        <taxon>Eukaryota</taxon>
        <taxon>Metazoa</taxon>
        <taxon>Chordata</taxon>
        <taxon>Craniata</taxon>
        <taxon>Vertebrata</taxon>
        <taxon>Euteleostomi</taxon>
        <taxon>Actinopterygii</taxon>
        <taxon>Neopterygii</taxon>
        <taxon>Teleostei</taxon>
        <taxon>Neoteleostei</taxon>
        <taxon>Acanthomorphata</taxon>
        <taxon>Eupercaria</taxon>
        <taxon>Perciformes</taxon>
        <taxon>Cottioidei</taxon>
        <taxon>Cottales</taxon>
        <taxon>Liparidae</taxon>
        <taxon>Liparis</taxon>
    </lineage>
</organism>
<keyword evidence="4" id="KW-1185">Reference proteome</keyword>
<accession>A0A4Z2IPE8</accession>
<evidence type="ECO:0000313" key="4">
    <source>
        <dbReference type="Proteomes" id="UP000314294"/>
    </source>
</evidence>
<dbReference type="AlphaFoldDB" id="A0A4Z2IPE8"/>
<keyword evidence="2" id="KW-0812">Transmembrane</keyword>
<evidence type="ECO:0000256" key="2">
    <source>
        <dbReference type="SAM" id="Phobius"/>
    </source>
</evidence>
<feature type="compositionally biased region" description="Basic and acidic residues" evidence="1">
    <location>
        <begin position="61"/>
        <end position="73"/>
    </location>
</feature>
<dbReference type="EMBL" id="SRLO01000062">
    <property type="protein sequence ID" value="TNN79677.1"/>
    <property type="molecule type" value="Genomic_DNA"/>
</dbReference>
<name>A0A4Z2IPE8_9TELE</name>
<feature type="region of interest" description="Disordered" evidence="1">
    <location>
        <begin position="43"/>
        <end position="113"/>
    </location>
</feature>
<evidence type="ECO:0000313" key="3">
    <source>
        <dbReference type="EMBL" id="TNN79677.1"/>
    </source>
</evidence>
<reference evidence="3 4" key="1">
    <citation type="submission" date="2019-03" db="EMBL/GenBank/DDBJ databases">
        <title>First draft genome of Liparis tanakae, snailfish: a comprehensive survey of snailfish specific genes.</title>
        <authorList>
            <person name="Kim W."/>
            <person name="Song I."/>
            <person name="Jeong J.-H."/>
            <person name="Kim D."/>
            <person name="Kim S."/>
            <person name="Ryu S."/>
            <person name="Song J.Y."/>
            <person name="Lee S.K."/>
        </authorList>
    </citation>
    <scope>NUCLEOTIDE SEQUENCE [LARGE SCALE GENOMIC DNA]</scope>
    <source>
        <tissue evidence="3">Muscle</tissue>
    </source>
</reference>
<proteinExistence type="predicted"/>
<keyword evidence="2" id="KW-0472">Membrane</keyword>